<evidence type="ECO:0000256" key="2">
    <source>
        <dbReference type="ARBA" id="ARBA00022801"/>
    </source>
</evidence>
<keyword evidence="2" id="KW-0378">Hydrolase</keyword>
<dbReference type="InParanoid" id="A3GGC6"/>
<feature type="active site" description="Charge relay system" evidence="3">
    <location>
        <position position="225"/>
    </location>
</feature>
<reference evidence="6 7" key="1">
    <citation type="journal article" date="2007" name="Nat. Biotechnol.">
        <title>Genome sequence of the lignocellulose-bioconverting and xylose-fermenting yeast Pichia stipitis.</title>
        <authorList>
            <person name="Jeffries T.W."/>
            <person name="Grigoriev I.V."/>
            <person name="Grimwood J."/>
            <person name="Laplaza J.M."/>
            <person name="Aerts A."/>
            <person name="Salamov A."/>
            <person name="Schmutz J."/>
            <person name="Lindquist E."/>
            <person name="Dehal P."/>
            <person name="Shapiro H."/>
            <person name="Jin Y.S."/>
            <person name="Passoth V."/>
            <person name="Richardson P.M."/>
        </authorList>
    </citation>
    <scope>NUCLEOTIDE SEQUENCE [LARGE SCALE GENOMIC DNA]</scope>
    <source>
        <strain evidence="7">ATCC 58785 / CBS 6054 / NBRC 10063 / NRRL Y-11545</strain>
    </source>
</reference>
<dbReference type="Proteomes" id="UP000002258">
    <property type="component" value="Chromosome 1"/>
</dbReference>
<dbReference type="EMBL" id="AAVQ01000001">
    <property type="protein sequence ID" value="EAZ63496.2"/>
    <property type="molecule type" value="Genomic_DNA"/>
</dbReference>
<evidence type="ECO:0000259" key="5">
    <source>
        <dbReference type="Pfam" id="PF01425"/>
    </source>
</evidence>
<dbReference type="PIRSF" id="PIRSF001221">
    <property type="entry name" value="Amidase_fungi"/>
    <property type="match status" value="1"/>
</dbReference>
<comment type="similarity">
    <text evidence="1">Belongs to the amidase family.</text>
</comment>
<dbReference type="HOGENOM" id="CLU_009600_9_2_1"/>
<accession>A3GGC6</accession>
<dbReference type="STRING" id="322104.A3GGC6"/>
<evidence type="ECO:0000313" key="6">
    <source>
        <dbReference type="EMBL" id="EAZ63496.2"/>
    </source>
</evidence>
<dbReference type="OMA" id="AQVATNC"/>
<dbReference type="RefSeq" id="XP_001387519.2">
    <property type="nucleotide sequence ID" value="XM_001387482.1"/>
</dbReference>
<dbReference type="SUPFAM" id="SSF75304">
    <property type="entry name" value="Amidase signature (AS) enzymes"/>
    <property type="match status" value="1"/>
</dbReference>
<dbReference type="eggNOG" id="KOG1212">
    <property type="taxonomic scope" value="Eukaryota"/>
</dbReference>
<feature type="binding site" evidence="4">
    <location>
        <position position="225"/>
    </location>
    <ligand>
        <name>substrate</name>
    </ligand>
</feature>
<dbReference type="InterPro" id="IPR023631">
    <property type="entry name" value="Amidase_dom"/>
</dbReference>
<feature type="active site" description="Charge relay system" evidence="3">
    <location>
        <position position="150"/>
    </location>
</feature>
<evidence type="ECO:0000313" key="7">
    <source>
        <dbReference type="Proteomes" id="UP000002258"/>
    </source>
</evidence>
<dbReference type="GeneID" id="4851325"/>
<organism evidence="6 7">
    <name type="scientific">Scheffersomyces stipitis (strain ATCC 58785 / CBS 6054 / NBRC 10063 / NRRL Y-11545)</name>
    <name type="common">Yeast</name>
    <name type="synonym">Pichia stipitis</name>
    <dbReference type="NCBI Taxonomy" id="322104"/>
    <lineage>
        <taxon>Eukaryota</taxon>
        <taxon>Fungi</taxon>
        <taxon>Dikarya</taxon>
        <taxon>Ascomycota</taxon>
        <taxon>Saccharomycotina</taxon>
        <taxon>Pichiomycetes</taxon>
        <taxon>Debaryomycetaceae</taxon>
        <taxon>Scheffersomyces</taxon>
    </lineage>
</organism>
<feature type="domain" description="Amidase" evidence="5">
    <location>
        <begin position="96"/>
        <end position="544"/>
    </location>
</feature>
<evidence type="ECO:0000256" key="1">
    <source>
        <dbReference type="ARBA" id="ARBA00009199"/>
    </source>
</evidence>
<comment type="caution">
    <text evidence="6">The sequence shown here is derived from an EMBL/GenBank/DDBJ whole genome shotgun (WGS) entry which is preliminary data.</text>
</comment>
<feature type="active site" description="Acyl-ester intermediate" evidence="3">
    <location>
        <position position="249"/>
    </location>
</feature>
<gene>
    <name evidence="6" type="primary">AMD5</name>
    <name evidence="6" type="ORF">PICST_86089</name>
</gene>
<evidence type="ECO:0000256" key="4">
    <source>
        <dbReference type="PIRSR" id="PIRSR001221-2"/>
    </source>
</evidence>
<dbReference type="AlphaFoldDB" id="A3GGC6"/>
<dbReference type="OrthoDB" id="6428749at2759"/>
<dbReference type="PANTHER" id="PTHR46072">
    <property type="entry name" value="AMIDASE-RELATED-RELATED"/>
    <property type="match status" value="1"/>
</dbReference>
<feature type="binding site" evidence="4">
    <location>
        <begin position="246"/>
        <end position="249"/>
    </location>
    <ligand>
        <name>substrate</name>
    </ligand>
</feature>
<dbReference type="Pfam" id="PF01425">
    <property type="entry name" value="Amidase"/>
    <property type="match status" value="1"/>
</dbReference>
<feature type="binding site" evidence="4">
    <location>
        <position position="199"/>
    </location>
    <ligand>
        <name>substrate</name>
    </ligand>
</feature>
<dbReference type="InterPro" id="IPR036928">
    <property type="entry name" value="AS_sf"/>
</dbReference>
<proteinExistence type="inferred from homology"/>
<dbReference type="Gene3D" id="3.90.1300.10">
    <property type="entry name" value="Amidase signature (AS) domain"/>
    <property type="match status" value="1"/>
</dbReference>
<evidence type="ECO:0000256" key="3">
    <source>
        <dbReference type="PIRSR" id="PIRSR001221-1"/>
    </source>
</evidence>
<sequence length="556" mass="61786">MLTDDWKVLAVKAQNIYEDSLKLTLELFPFDDPETLKVFNGLPSARGQSVTDFGSPAKFPIEEYLKKLPENVKAVTEKEPIELIRDLKAGKITAVEVLKCYYHAAIFASRLVNCVHEFLPVESLEAAKKLDADFSKSSQLPLFGLPVSIKEMIKFKGRPVTHGSLCYLDRIADDHGDMVKILYSNGAVPFVRTTNPQSLMMLECESLSHGRTVNPFNSDLTSGGSSGGEGAINGIHASPLGFGSDIGGSIRCPSAFNGIWGMRTTVGRLPCMDYYSCQRGSESILSVTGPLTRSLGLLELSIKTIIDSKPWLIDPSTSAIEWKTPKFGKKIRIGILSHDGICTPQPPIARALKEVKEKLSKLPNVELVEFKPYDHSRSFAILGHLYFEDGGADTRATLGTGEPLLEQTKWAIEGAKELTVHEIWKWNLEKQAYRKEYLQHWLSYNNDDGEELDGVIAPVFAGPAAKHRTAKYWGYTAQWNCVDYPVLVFPVTKVDPELDQPVKDYTPLNDHDKYNYEAYDSPESFLNAPVNLGVVGLRNTEEKLIEIGKVLKSILD</sequence>
<name>A3GGC6_PICST</name>
<keyword evidence="7" id="KW-1185">Reference proteome</keyword>
<dbReference type="GO" id="GO:0016787">
    <property type="term" value="F:hydrolase activity"/>
    <property type="evidence" value="ECO:0007669"/>
    <property type="project" value="UniProtKB-KW"/>
</dbReference>
<dbReference type="PANTHER" id="PTHR46072:SF4">
    <property type="entry name" value="AMIDASE C550.07-RELATED"/>
    <property type="match status" value="1"/>
</dbReference>
<protein>
    <submittedName>
        <fullName evidence="6">Amidase activity</fullName>
    </submittedName>
</protein>
<dbReference type="KEGG" id="pic:PICST_86089"/>